<feature type="region of interest" description="Disordered" evidence="1">
    <location>
        <begin position="1"/>
        <end position="34"/>
    </location>
</feature>
<gene>
    <name evidence="3" type="ORF">EYC82_16530</name>
</gene>
<evidence type="ECO:0000256" key="1">
    <source>
        <dbReference type="SAM" id="MobiDB-lite"/>
    </source>
</evidence>
<dbReference type="EMBL" id="SHNO01000002">
    <property type="protein sequence ID" value="MCX2978952.1"/>
    <property type="molecule type" value="Genomic_DNA"/>
</dbReference>
<keyword evidence="2" id="KW-1133">Transmembrane helix</keyword>
<evidence type="ECO:0000313" key="3">
    <source>
        <dbReference type="EMBL" id="MCX2978952.1"/>
    </source>
</evidence>
<keyword evidence="2" id="KW-0812">Transmembrane</keyword>
<dbReference type="Gene3D" id="1.25.40.10">
    <property type="entry name" value="Tetratricopeptide repeat domain"/>
    <property type="match status" value="2"/>
</dbReference>
<evidence type="ECO:0008006" key="5">
    <source>
        <dbReference type="Google" id="ProtNLM"/>
    </source>
</evidence>
<dbReference type="SUPFAM" id="SSF48452">
    <property type="entry name" value="TPR-like"/>
    <property type="match status" value="1"/>
</dbReference>
<keyword evidence="2" id="KW-0472">Membrane</keyword>
<name>A0ABT3T9L2_9GAMM</name>
<organism evidence="3 4">
    <name type="scientific">Candidatus Marimicrobium litorale</name>
    <dbReference type="NCBI Taxonomy" id="2518991"/>
    <lineage>
        <taxon>Bacteria</taxon>
        <taxon>Pseudomonadati</taxon>
        <taxon>Pseudomonadota</taxon>
        <taxon>Gammaproteobacteria</taxon>
        <taxon>Cellvibrionales</taxon>
        <taxon>Halieaceae</taxon>
        <taxon>Marimicrobium</taxon>
    </lineage>
</organism>
<dbReference type="InterPro" id="IPR011990">
    <property type="entry name" value="TPR-like_helical_dom_sf"/>
</dbReference>
<evidence type="ECO:0000256" key="2">
    <source>
        <dbReference type="SAM" id="Phobius"/>
    </source>
</evidence>
<keyword evidence="4" id="KW-1185">Reference proteome</keyword>
<protein>
    <recommendedName>
        <fullName evidence="5">Tetratricopeptide repeat protein</fullName>
    </recommendedName>
</protein>
<dbReference type="RefSeq" id="WP_279250738.1">
    <property type="nucleotide sequence ID" value="NZ_SHNO01000002.1"/>
</dbReference>
<sequence>MPSHNDPVKPTPFDTAKPAPAATASSPAGTARPAESTPRWVLPALAVLLALVVAVVVWLPASLQSDGPAAEAVADDATPSGTAPAGAGTATQTVEKNVAPAASPWSDAQAARLRREAQETAAELLDLQFELRETGIERWAPEPFANVQRLAEDGDAHYRDQHYEQANTLYQEGLSSLQALQAGLPQTLATLLEQAREAIEVGDAAAAGNALELSLLIAPDSSAAATLQTRLETLPRLLTLLEEAAASESRDELAGAEDALQQAAKLDPQHQYTAAELKRVSAAAAKKAFNAAMSEGYAALDEGRYNNARTAFRQAATLQSGSTEAASALQEVETAETARKLGSLDSRGKRYEQGEQWQKAVDTYEEAQKTDSSVLFASEGLQRSRGRAQLNRDLQTVLDEPDRLANTSVAQGAARLLERARTVSPRGTVLAGQITQLDSLLAEANREYDITLRSDGETEIIVYKVARLGRFTQKELTLRPGTYTAVGTRDGYRDVRRQFTIKRNGIAAPVNIVCSEPI</sequence>
<evidence type="ECO:0000313" key="4">
    <source>
        <dbReference type="Proteomes" id="UP001143304"/>
    </source>
</evidence>
<proteinExistence type="predicted"/>
<dbReference type="Proteomes" id="UP001143304">
    <property type="component" value="Unassembled WGS sequence"/>
</dbReference>
<reference evidence="3" key="1">
    <citation type="submission" date="2019-02" db="EMBL/GenBank/DDBJ databases">
        <authorList>
            <person name="Li S.-H."/>
        </authorList>
    </citation>
    <scope>NUCLEOTIDE SEQUENCE</scope>
    <source>
        <strain evidence="3">IMCC11814</strain>
    </source>
</reference>
<feature type="compositionally biased region" description="Low complexity" evidence="1">
    <location>
        <begin position="11"/>
        <end position="34"/>
    </location>
</feature>
<comment type="caution">
    <text evidence="3">The sequence shown here is derived from an EMBL/GenBank/DDBJ whole genome shotgun (WGS) entry which is preliminary data.</text>
</comment>
<feature type="transmembrane region" description="Helical" evidence="2">
    <location>
        <begin position="40"/>
        <end position="61"/>
    </location>
</feature>
<accession>A0ABT3T9L2</accession>